<evidence type="ECO:0000313" key="1">
    <source>
        <dbReference type="EMBL" id="PNS99706.2"/>
    </source>
</evidence>
<reference evidence="1 2" key="1">
    <citation type="journal article" date="2006" name="Science">
        <title>The genome of black cottonwood, Populus trichocarpa (Torr. &amp; Gray).</title>
        <authorList>
            <person name="Tuskan G.A."/>
            <person name="Difazio S."/>
            <person name="Jansson S."/>
            <person name="Bohlmann J."/>
            <person name="Grigoriev I."/>
            <person name="Hellsten U."/>
            <person name="Putnam N."/>
            <person name="Ralph S."/>
            <person name="Rombauts S."/>
            <person name="Salamov A."/>
            <person name="Schein J."/>
            <person name="Sterck L."/>
            <person name="Aerts A."/>
            <person name="Bhalerao R.R."/>
            <person name="Bhalerao R.P."/>
            <person name="Blaudez D."/>
            <person name="Boerjan W."/>
            <person name="Brun A."/>
            <person name="Brunner A."/>
            <person name="Busov V."/>
            <person name="Campbell M."/>
            <person name="Carlson J."/>
            <person name="Chalot M."/>
            <person name="Chapman J."/>
            <person name="Chen G.L."/>
            <person name="Cooper D."/>
            <person name="Coutinho P.M."/>
            <person name="Couturier J."/>
            <person name="Covert S."/>
            <person name="Cronk Q."/>
            <person name="Cunningham R."/>
            <person name="Davis J."/>
            <person name="Degroeve S."/>
            <person name="Dejardin A."/>
            <person name="Depamphilis C."/>
            <person name="Detter J."/>
            <person name="Dirks B."/>
            <person name="Dubchak I."/>
            <person name="Duplessis S."/>
            <person name="Ehlting J."/>
            <person name="Ellis B."/>
            <person name="Gendler K."/>
            <person name="Goodstein D."/>
            <person name="Gribskov M."/>
            <person name="Grimwood J."/>
            <person name="Groover A."/>
            <person name="Gunter L."/>
            <person name="Hamberger B."/>
            <person name="Heinze B."/>
            <person name="Helariutta Y."/>
            <person name="Henrissat B."/>
            <person name="Holligan D."/>
            <person name="Holt R."/>
            <person name="Huang W."/>
            <person name="Islam-Faridi N."/>
            <person name="Jones S."/>
            <person name="Jones-Rhoades M."/>
            <person name="Jorgensen R."/>
            <person name="Joshi C."/>
            <person name="Kangasjarvi J."/>
            <person name="Karlsson J."/>
            <person name="Kelleher C."/>
            <person name="Kirkpatrick R."/>
            <person name="Kirst M."/>
            <person name="Kohler A."/>
            <person name="Kalluri U."/>
            <person name="Larimer F."/>
            <person name="Leebens-Mack J."/>
            <person name="Leple J.C."/>
            <person name="Locascio P."/>
            <person name="Lou Y."/>
            <person name="Lucas S."/>
            <person name="Martin F."/>
            <person name="Montanini B."/>
            <person name="Napoli C."/>
            <person name="Nelson D.R."/>
            <person name="Nelson C."/>
            <person name="Nieminen K."/>
            <person name="Nilsson O."/>
            <person name="Pereda V."/>
            <person name="Peter G."/>
            <person name="Philippe R."/>
            <person name="Pilate G."/>
            <person name="Poliakov A."/>
            <person name="Razumovskaya J."/>
            <person name="Richardson P."/>
            <person name="Rinaldi C."/>
            <person name="Ritland K."/>
            <person name="Rouze P."/>
            <person name="Ryaboy D."/>
            <person name="Schmutz J."/>
            <person name="Schrader J."/>
            <person name="Segerman B."/>
            <person name="Shin H."/>
            <person name="Siddiqui A."/>
            <person name="Sterky F."/>
            <person name="Terry A."/>
            <person name="Tsai C.J."/>
            <person name="Uberbacher E."/>
            <person name="Unneberg P."/>
            <person name="Vahala J."/>
            <person name="Wall K."/>
            <person name="Wessler S."/>
            <person name="Yang G."/>
            <person name="Yin T."/>
            <person name="Douglas C."/>
            <person name="Marra M."/>
            <person name="Sandberg G."/>
            <person name="Van de Peer Y."/>
            <person name="Rokhsar D."/>
        </authorList>
    </citation>
    <scope>NUCLEOTIDE SEQUENCE [LARGE SCALE GENOMIC DNA]</scope>
    <source>
        <strain evidence="2">cv. Nisqually</strain>
    </source>
</reference>
<protein>
    <submittedName>
        <fullName evidence="1">Uncharacterized protein</fullName>
    </submittedName>
</protein>
<organism evidence="1 2">
    <name type="scientific">Populus trichocarpa</name>
    <name type="common">Western balsam poplar</name>
    <name type="synonym">Populus balsamifera subsp. trichocarpa</name>
    <dbReference type="NCBI Taxonomy" id="3694"/>
    <lineage>
        <taxon>Eukaryota</taxon>
        <taxon>Viridiplantae</taxon>
        <taxon>Streptophyta</taxon>
        <taxon>Embryophyta</taxon>
        <taxon>Tracheophyta</taxon>
        <taxon>Spermatophyta</taxon>
        <taxon>Magnoliopsida</taxon>
        <taxon>eudicotyledons</taxon>
        <taxon>Gunneridae</taxon>
        <taxon>Pentapetalae</taxon>
        <taxon>rosids</taxon>
        <taxon>fabids</taxon>
        <taxon>Malpighiales</taxon>
        <taxon>Salicaceae</taxon>
        <taxon>Saliceae</taxon>
        <taxon>Populus</taxon>
    </lineage>
</organism>
<evidence type="ECO:0000313" key="2">
    <source>
        <dbReference type="Proteomes" id="UP000006729"/>
    </source>
</evidence>
<keyword evidence="2" id="KW-1185">Reference proteome</keyword>
<sequence>MGSGDKLHLNFHIHLPKNHHHHHHHRKKELKDIPKGCLAVMVGQGEEQQRFVIPVIYINHPLFMHLLKEAEEEFGFDQQGPITIPCHVEEFRNIVQGMIEEENSQYHHHHYHVWCFRV</sequence>
<dbReference type="STRING" id="3694.A0A2K1XG09"/>
<dbReference type="InParanoid" id="A0A2K1XG09"/>
<dbReference type="AlphaFoldDB" id="A0A2K1XG09"/>
<name>A0A2K1XG09_POPTR</name>
<gene>
    <name evidence="1" type="ORF">POPTR_015G006800v4</name>
</gene>
<proteinExistence type="predicted"/>
<accession>A0A2K1XG09</accession>
<comment type="caution">
    <text evidence="1">The sequence shown here is derived from an EMBL/GenBank/DDBJ whole genome shotgun (WGS) entry which is preliminary data.</text>
</comment>
<dbReference type="EMBL" id="CM009304">
    <property type="protein sequence ID" value="PNS99706.2"/>
    <property type="molecule type" value="Genomic_DNA"/>
</dbReference>
<dbReference type="Proteomes" id="UP000006729">
    <property type="component" value="Chromosome 15"/>
</dbReference>